<dbReference type="PANTHER" id="PTHR33988">
    <property type="entry name" value="ENDORIBONUCLEASE MAZF-RELATED"/>
    <property type="match status" value="1"/>
</dbReference>
<dbReference type="GO" id="GO:0016075">
    <property type="term" value="P:rRNA catabolic process"/>
    <property type="evidence" value="ECO:0007669"/>
    <property type="project" value="TreeGrafter"/>
</dbReference>
<dbReference type="GO" id="GO:0004521">
    <property type="term" value="F:RNA endonuclease activity"/>
    <property type="evidence" value="ECO:0007669"/>
    <property type="project" value="TreeGrafter"/>
</dbReference>
<dbReference type="RefSeq" id="WP_045968427.1">
    <property type="nucleotide sequence ID" value="NZ_CAWMED010000001.1"/>
</dbReference>
<evidence type="ECO:0000313" key="3">
    <source>
        <dbReference type="Proteomes" id="UP000032721"/>
    </source>
</evidence>
<dbReference type="InterPro" id="IPR003477">
    <property type="entry name" value="PemK-like"/>
</dbReference>
<dbReference type="Proteomes" id="UP000324170">
    <property type="component" value="Unassembled WGS sequence"/>
</dbReference>
<reference evidence="2 4" key="2">
    <citation type="submission" date="2019-07" db="EMBL/GenBank/DDBJ databases">
        <title>Genomic Encyclopedia of Type Strains, Phase I: the one thousand microbial genomes (KMG-I) project.</title>
        <authorList>
            <person name="Kyrpides N."/>
        </authorList>
    </citation>
    <scope>NUCLEOTIDE SEQUENCE [LARGE SCALE GENOMIC DNA]</scope>
    <source>
        <strain evidence="2 4">DSM 17909</strain>
    </source>
</reference>
<name>A0A068QN31_9GAMM</name>
<dbReference type="STRING" id="351671.XDD1_0560"/>
<dbReference type="SUPFAM" id="SSF50118">
    <property type="entry name" value="Cell growth inhibitor/plasmid maintenance toxic component"/>
    <property type="match status" value="1"/>
</dbReference>
<dbReference type="Gene3D" id="2.30.30.110">
    <property type="match status" value="1"/>
</dbReference>
<dbReference type="GO" id="GO:0003677">
    <property type="term" value="F:DNA binding"/>
    <property type="evidence" value="ECO:0007669"/>
    <property type="project" value="InterPro"/>
</dbReference>
<dbReference type="Pfam" id="PF02452">
    <property type="entry name" value="PemK_toxin"/>
    <property type="match status" value="1"/>
</dbReference>
<organism evidence="1 3">
    <name type="scientific">Xenorhabdus doucetiae</name>
    <dbReference type="NCBI Taxonomy" id="351671"/>
    <lineage>
        <taxon>Bacteria</taxon>
        <taxon>Pseudomonadati</taxon>
        <taxon>Pseudomonadota</taxon>
        <taxon>Gammaproteobacteria</taxon>
        <taxon>Enterobacterales</taxon>
        <taxon>Morganellaceae</taxon>
        <taxon>Xenorhabdus</taxon>
    </lineage>
</organism>
<dbReference type="GO" id="GO:0006402">
    <property type="term" value="P:mRNA catabolic process"/>
    <property type="evidence" value="ECO:0007669"/>
    <property type="project" value="TreeGrafter"/>
</dbReference>
<dbReference type="PANTHER" id="PTHR33988:SF3">
    <property type="entry name" value="ENDORIBONUCLEASE TOXIN CHPB-RELATED"/>
    <property type="match status" value="1"/>
</dbReference>
<dbReference type="AlphaFoldDB" id="A0A068QN31"/>
<dbReference type="OrthoDB" id="9808744at2"/>
<gene>
    <name evidence="2" type="ORF">LY16_01540</name>
    <name evidence="1" type="ORF">XDD1_0560</name>
</gene>
<proteinExistence type="predicted"/>
<dbReference type="EMBL" id="VNHN01000020">
    <property type="protein sequence ID" value="TYP08299.1"/>
    <property type="molecule type" value="Genomic_DNA"/>
</dbReference>
<evidence type="ECO:0000313" key="4">
    <source>
        <dbReference type="Proteomes" id="UP000324170"/>
    </source>
</evidence>
<dbReference type="HOGENOM" id="CLU_121823_2_1_6"/>
<dbReference type="Proteomes" id="UP000032721">
    <property type="component" value="Chromosome"/>
</dbReference>
<sequence length="124" mass="13400">MVRKKNVPSKGEIWHANGDPVSGREFKGAHYYLVISEFALNQKLGTALCVPITSGGGMARSEAVTVYLDGSSTDTGRVTGVALCYQIRSLDLNERKATYSAQAEPSVVDEILSKVIDILDPQLN</sequence>
<dbReference type="KEGG" id="xdo:XDD1_0560"/>
<reference evidence="1 3" key="1">
    <citation type="submission" date="2013-07" db="EMBL/GenBank/DDBJ databases">
        <authorList>
            <person name="Genoscope - CEA"/>
        </authorList>
    </citation>
    <scope>NUCLEOTIDE SEQUENCE [LARGE SCALE GENOMIC DNA]</scope>
    <source>
        <strain evidence="1">FRM16</strain>
        <strain evidence="3">FRM16 / DSM 17909</strain>
    </source>
</reference>
<dbReference type="InterPro" id="IPR011067">
    <property type="entry name" value="Plasmid_toxin/cell-grow_inhib"/>
</dbReference>
<dbReference type="EMBL" id="FO704550">
    <property type="protein sequence ID" value="CDG16263.1"/>
    <property type="molecule type" value="Genomic_DNA"/>
</dbReference>
<evidence type="ECO:0000313" key="1">
    <source>
        <dbReference type="EMBL" id="CDG16263.1"/>
    </source>
</evidence>
<evidence type="ECO:0000313" key="2">
    <source>
        <dbReference type="EMBL" id="TYP08299.1"/>
    </source>
</evidence>
<protein>
    <submittedName>
        <fullName evidence="1">MazF-like protein</fullName>
    </submittedName>
    <submittedName>
        <fullName evidence="2">mRNA interferase ChpB</fullName>
    </submittedName>
</protein>
<keyword evidence="4" id="KW-1185">Reference proteome</keyword>
<accession>A0A068QN31</accession>